<gene>
    <name evidence="2" type="ORF">PJIAN_1316</name>
</gene>
<sequence>MLMFYSNKRISKWGFWHKKGKWPFCITVGLSIGLVIYALFLTLFIISGSYLSVARMIGATLAIALGGTVIGWMAWYENEEKYEHWLKSQKKK</sequence>
<name>A0A170YE33_9BACT</name>
<reference evidence="3" key="2">
    <citation type="journal article" date="2017" name="Genome Announc.">
        <title>Draft genome sequence of Paludibacter jiangxiensis NM7(T), a propionate-producing fermentative bacterium.</title>
        <authorList>
            <person name="Qiu Y.-L."/>
            <person name="Tourlousse D.M."/>
            <person name="Matsuura N."/>
            <person name="Ohashi A."/>
            <person name="Sekiguchi Y."/>
        </authorList>
    </citation>
    <scope>NUCLEOTIDE SEQUENCE [LARGE SCALE GENOMIC DNA]</scope>
    <source>
        <strain evidence="3">NM7</strain>
    </source>
</reference>
<feature type="transmembrane region" description="Helical" evidence="1">
    <location>
        <begin position="21"/>
        <end position="46"/>
    </location>
</feature>
<evidence type="ECO:0000313" key="3">
    <source>
        <dbReference type="Proteomes" id="UP000076586"/>
    </source>
</evidence>
<keyword evidence="1" id="KW-0472">Membrane</keyword>
<keyword evidence="3" id="KW-1185">Reference proteome</keyword>
<proteinExistence type="predicted"/>
<dbReference type="Proteomes" id="UP000076586">
    <property type="component" value="Unassembled WGS sequence"/>
</dbReference>
<reference evidence="3" key="1">
    <citation type="submission" date="2016-04" db="EMBL/GenBank/DDBJ databases">
        <title>Draft genome sequence of Paludibacter jiangxiensis strain NM7.</title>
        <authorList>
            <person name="Qiu Y."/>
            <person name="Matsuura N."/>
            <person name="Ohashi A."/>
            <person name="Tourlousse M.D."/>
            <person name="Sekiguchi Y."/>
        </authorList>
    </citation>
    <scope>NUCLEOTIDE SEQUENCE [LARGE SCALE GENOMIC DNA]</scope>
    <source>
        <strain evidence="3">NM7</strain>
    </source>
</reference>
<organism evidence="2 3">
    <name type="scientific">Paludibacter jiangxiensis</name>
    <dbReference type="NCBI Taxonomy" id="681398"/>
    <lineage>
        <taxon>Bacteria</taxon>
        <taxon>Pseudomonadati</taxon>
        <taxon>Bacteroidota</taxon>
        <taxon>Bacteroidia</taxon>
        <taxon>Bacteroidales</taxon>
        <taxon>Paludibacteraceae</taxon>
        <taxon>Paludibacter</taxon>
    </lineage>
</organism>
<evidence type="ECO:0000313" key="2">
    <source>
        <dbReference type="EMBL" id="GAT61733.1"/>
    </source>
</evidence>
<feature type="transmembrane region" description="Helical" evidence="1">
    <location>
        <begin position="52"/>
        <end position="75"/>
    </location>
</feature>
<protein>
    <submittedName>
        <fullName evidence="2">Uncharacterized protein</fullName>
    </submittedName>
</protein>
<dbReference type="RefSeq" id="WP_153802444.1">
    <property type="nucleotide sequence ID" value="NZ_BDCR01000001.1"/>
</dbReference>
<keyword evidence="1" id="KW-1133">Transmembrane helix</keyword>
<dbReference type="AlphaFoldDB" id="A0A170YE33"/>
<comment type="caution">
    <text evidence="2">The sequence shown here is derived from an EMBL/GenBank/DDBJ whole genome shotgun (WGS) entry which is preliminary data.</text>
</comment>
<evidence type="ECO:0000256" key="1">
    <source>
        <dbReference type="SAM" id="Phobius"/>
    </source>
</evidence>
<dbReference type="EMBL" id="BDCR01000001">
    <property type="protein sequence ID" value="GAT61733.1"/>
    <property type="molecule type" value="Genomic_DNA"/>
</dbReference>
<keyword evidence="1" id="KW-0812">Transmembrane</keyword>
<dbReference type="STRING" id="681398.PJIAN_1316"/>
<accession>A0A170YE33</accession>